<protein>
    <submittedName>
        <fullName evidence="2">Uncharacterized protein</fullName>
    </submittedName>
</protein>
<evidence type="ECO:0000256" key="1">
    <source>
        <dbReference type="SAM" id="SignalP"/>
    </source>
</evidence>
<organism evidence="2 3">
    <name type="scientific">Rudanella paleaurantiibacter</name>
    <dbReference type="NCBI Taxonomy" id="2614655"/>
    <lineage>
        <taxon>Bacteria</taxon>
        <taxon>Pseudomonadati</taxon>
        <taxon>Bacteroidota</taxon>
        <taxon>Cytophagia</taxon>
        <taxon>Cytophagales</taxon>
        <taxon>Cytophagaceae</taxon>
        <taxon>Rudanella</taxon>
    </lineage>
</organism>
<comment type="caution">
    <text evidence="2">The sequence shown here is derived from an EMBL/GenBank/DDBJ whole genome shotgun (WGS) entry which is preliminary data.</text>
</comment>
<feature type="signal peptide" evidence="1">
    <location>
        <begin position="1"/>
        <end position="24"/>
    </location>
</feature>
<gene>
    <name evidence="2" type="ORF">F5984_23375</name>
</gene>
<dbReference type="Proteomes" id="UP000488299">
    <property type="component" value="Unassembled WGS sequence"/>
</dbReference>
<feature type="chain" id="PRO_5029891545" evidence="1">
    <location>
        <begin position="25"/>
        <end position="231"/>
    </location>
</feature>
<dbReference type="RefSeq" id="WP_152126644.1">
    <property type="nucleotide sequence ID" value="NZ_WELI01000013.1"/>
</dbReference>
<reference evidence="2 3" key="1">
    <citation type="submission" date="2019-10" db="EMBL/GenBank/DDBJ databases">
        <title>Rudanella paleaurantiibacter sp. nov., isolated from sludge.</title>
        <authorList>
            <person name="Xu S.Q."/>
        </authorList>
    </citation>
    <scope>NUCLEOTIDE SEQUENCE [LARGE SCALE GENOMIC DNA]</scope>
    <source>
        <strain evidence="2 3">HX-22-17</strain>
    </source>
</reference>
<accession>A0A7J5TVC0</accession>
<keyword evidence="1" id="KW-0732">Signal</keyword>
<proteinExistence type="predicted"/>
<evidence type="ECO:0000313" key="3">
    <source>
        <dbReference type="Proteomes" id="UP000488299"/>
    </source>
</evidence>
<evidence type="ECO:0000313" key="2">
    <source>
        <dbReference type="EMBL" id="KAB7726858.1"/>
    </source>
</evidence>
<dbReference type="AlphaFoldDB" id="A0A7J5TVC0"/>
<name>A0A7J5TVC0_9BACT</name>
<sequence length="231" mass="25927">MKRVFSTHILPLILLCWVVLQANAQVTIAYCKLGGGCQFYQTAYSYAEIDGMFNYLGTFEKDKGILVFFRNKQQQDIHYPDRKRGPRELNEYFGGKCEPAIAKGGMAPFPEAIQPKNGNWSVITAEPVTKNCPAQLTAQLKSVSGLKSGQKVFKKPFSPDDLLPEKTPWLSIAPNGYKAFLMTRTAPTFTNTYDFEVVSPVRITGSLLTQIRIPNQATCEVRTNFSYQHTP</sequence>
<dbReference type="EMBL" id="WELI01000013">
    <property type="protein sequence ID" value="KAB7726858.1"/>
    <property type="molecule type" value="Genomic_DNA"/>
</dbReference>
<keyword evidence="3" id="KW-1185">Reference proteome</keyword>